<dbReference type="SUPFAM" id="SSF103473">
    <property type="entry name" value="MFS general substrate transporter"/>
    <property type="match status" value="1"/>
</dbReference>
<evidence type="ECO:0000256" key="6">
    <source>
        <dbReference type="SAM" id="Phobius"/>
    </source>
</evidence>
<gene>
    <name evidence="8" type="ORF">C0Q70_08967</name>
</gene>
<feature type="transmembrane region" description="Helical" evidence="6">
    <location>
        <begin position="182"/>
        <end position="207"/>
    </location>
</feature>
<comment type="caution">
    <text evidence="8">The sequence shown here is derived from an EMBL/GenBank/DDBJ whole genome shotgun (WGS) entry which is preliminary data.</text>
</comment>
<dbReference type="PROSITE" id="PS50850">
    <property type="entry name" value="MFS"/>
    <property type="match status" value="1"/>
</dbReference>
<evidence type="ECO:0000256" key="5">
    <source>
        <dbReference type="ARBA" id="ARBA00023136"/>
    </source>
</evidence>
<keyword evidence="9" id="KW-1185">Reference proteome</keyword>
<dbReference type="InterPro" id="IPR011701">
    <property type="entry name" value="MFS"/>
</dbReference>
<feature type="transmembrane region" description="Helical" evidence="6">
    <location>
        <begin position="341"/>
        <end position="358"/>
    </location>
</feature>
<feature type="transmembrane region" description="Helical" evidence="6">
    <location>
        <begin position="288"/>
        <end position="306"/>
    </location>
</feature>
<dbReference type="OrthoDB" id="196650at2759"/>
<evidence type="ECO:0000256" key="1">
    <source>
        <dbReference type="ARBA" id="ARBA00004141"/>
    </source>
</evidence>
<dbReference type="Gene3D" id="1.20.1250.20">
    <property type="entry name" value="MFS general substrate transporter like domains"/>
    <property type="match status" value="1"/>
</dbReference>
<organism evidence="8 9">
    <name type="scientific">Pomacea canaliculata</name>
    <name type="common">Golden apple snail</name>
    <dbReference type="NCBI Taxonomy" id="400727"/>
    <lineage>
        <taxon>Eukaryota</taxon>
        <taxon>Metazoa</taxon>
        <taxon>Spiralia</taxon>
        <taxon>Lophotrochozoa</taxon>
        <taxon>Mollusca</taxon>
        <taxon>Gastropoda</taxon>
        <taxon>Caenogastropoda</taxon>
        <taxon>Architaenioglossa</taxon>
        <taxon>Ampullarioidea</taxon>
        <taxon>Ampullariidae</taxon>
        <taxon>Pomacea</taxon>
    </lineage>
</organism>
<keyword evidence="5 6" id="KW-0472">Membrane</keyword>
<dbReference type="PANTHER" id="PTHR23504:SF31">
    <property type="entry name" value="MAJOR FACILITATOR SUPERFAMILY DOMAIN-CONTAINING PROTEIN 10"/>
    <property type="match status" value="1"/>
</dbReference>
<dbReference type="FunFam" id="1.20.1250.20:FF:000223">
    <property type="entry name" value="Major facilitator superfamily domain-containing protein"/>
    <property type="match status" value="1"/>
</dbReference>
<evidence type="ECO:0000256" key="2">
    <source>
        <dbReference type="ARBA" id="ARBA00022448"/>
    </source>
</evidence>
<dbReference type="Pfam" id="PF07690">
    <property type="entry name" value="MFS_1"/>
    <property type="match status" value="1"/>
</dbReference>
<comment type="subcellular location">
    <subcellularLocation>
        <location evidence="1">Membrane</location>
        <topology evidence="1">Multi-pass membrane protein</topology>
    </subcellularLocation>
</comment>
<feature type="domain" description="Major facilitator superfamily (MFS) profile" evidence="7">
    <location>
        <begin position="29"/>
        <end position="453"/>
    </location>
</feature>
<feature type="transmembrane region" description="Helical" evidence="6">
    <location>
        <begin position="30"/>
        <end position="51"/>
    </location>
</feature>
<dbReference type="GO" id="GO:0022857">
    <property type="term" value="F:transmembrane transporter activity"/>
    <property type="evidence" value="ECO:0007669"/>
    <property type="project" value="InterPro"/>
</dbReference>
<feature type="transmembrane region" description="Helical" evidence="6">
    <location>
        <begin position="213"/>
        <end position="237"/>
    </location>
</feature>
<feature type="transmembrane region" description="Helical" evidence="6">
    <location>
        <begin position="92"/>
        <end position="113"/>
    </location>
</feature>
<dbReference type="Proteomes" id="UP000245119">
    <property type="component" value="Linkage Group LG5"/>
</dbReference>
<evidence type="ECO:0000313" key="9">
    <source>
        <dbReference type="Proteomes" id="UP000245119"/>
    </source>
</evidence>
<evidence type="ECO:0000256" key="3">
    <source>
        <dbReference type="ARBA" id="ARBA00022692"/>
    </source>
</evidence>
<protein>
    <recommendedName>
        <fullName evidence="7">Major facilitator superfamily (MFS) profile domain-containing protein</fullName>
    </recommendedName>
</protein>
<feature type="transmembrane region" description="Helical" evidence="6">
    <location>
        <begin position="125"/>
        <end position="142"/>
    </location>
</feature>
<accession>A0A2T7P8H5</accession>
<dbReference type="GO" id="GO:0031526">
    <property type="term" value="C:brush border membrane"/>
    <property type="evidence" value="ECO:0007669"/>
    <property type="project" value="TreeGrafter"/>
</dbReference>
<dbReference type="InterPro" id="IPR020846">
    <property type="entry name" value="MFS_dom"/>
</dbReference>
<evidence type="ECO:0000256" key="4">
    <source>
        <dbReference type="ARBA" id="ARBA00022989"/>
    </source>
</evidence>
<proteinExistence type="predicted"/>
<dbReference type="PANTHER" id="PTHR23504">
    <property type="entry name" value="MAJOR FACILITATOR SUPERFAMILY DOMAIN-CONTAINING PROTEIN 10"/>
    <property type="match status" value="1"/>
</dbReference>
<dbReference type="AlphaFoldDB" id="A0A2T7P8H5"/>
<evidence type="ECO:0000259" key="7">
    <source>
        <dbReference type="PROSITE" id="PS50850"/>
    </source>
</evidence>
<reference evidence="8 9" key="1">
    <citation type="submission" date="2018-04" db="EMBL/GenBank/DDBJ databases">
        <title>The genome of golden apple snail Pomacea canaliculata provides insight into stress tolerance and invasive adaptation.</title>
        <authorList>
            <person name="Liu C."/>
            <person name="Liu B."/>
            <person name="Ren Y."/>
            <person name="Zhang Y."/>
            <person name="Wang H."/>
            <person name="Li S."/>
            <person name="Jiang F."/>
            <person name="Yin L."/>
            <person name="Zhang G."/>
            <person name="Qian W."/>
            <person name="Fan W."/>
        </authorList>
    </citation>
    <scope>NUCLEOTIDE SEQUENCE [LARGE SCALE GENOMIC DNA]</scope>
    <source>
        <strain evidence="8">SZHN2017</strain>
        <tissue evidence="8">Muscle</tissue>
    </source>
</reference>
<sequence>MAAPTQKPKSDVKKEKNATSAEEKMMNRTFYIIFISLVIDLLAFTVILPLLPSLLDHYGSSDTQGLYTFMKSFIGSFREFVGAPDTPKWNSVLFGGIIGSLFSFLQFLSTPIIGAASDVYGRRPVMLLCMVGIALSYVVWMLSSNFTLFVLARVIGGISKGNISLSTAIVTDVSTPEKRGRGMALVGIAFSIGFVFGPTIGAIFSFIDKESDQFYVLPAIFCIVLAVADILFLFMFLQETLPESKRSKTSVLASSFELINPISLFQFASVKNIPNSDKQMVQGLGGVYFLYLFIYSGMEFTLPFLMHNRFNYNRNHEDESVSYPISGGYVRRVKQGKETRVVAQGIFVLIPSFVIMAFTNNIILMYIALALFSLASATVVPCLTTLISVYGGADQKGKVMGIFRSLGSLARATSPVFASTVYWCFGAEACYLSGSLLMVIPLLLAAQQRKQKA</sequence>
<dbReference type="STRING" id="400727.A0A2T7P8H5"/>
<dbReference type="CDD" id="cd17389">
    <property type="entry name" value="MFS_MFSD10"/>
    <property type="match status" value="1"/>
</dbReference>
<feature type="transmembrane region" description="Helical" evidence="6">
    <location>
        <begin position="429"/>
        <end position="446"/>
    </location>
</feature>
<dbReference type="EMBL" id="PZQS01000005">
    <property type="protein sequence ID" value="PVD29711.1"/>
    <property type="molecule type" value="Genomic_DNA"/>
</dbReference>
<dbReference type="InterPro" id="IPR036259">
    <property type="entry name" value="MFS_trans_sf"/>
</dbReference>
<keyword evidence="4 6" id="KW-1133">Transmembrane helix</keyword>
<keyword evidence="2" id="KW-0813">Transport</keyword>
<evidence type="ECO:0000313" key="8">
    <source>
        <dbReference type="EMBL" id="PVD29711.1"/>
    </source>
</evidence>
<keyword evidence="3 6" id="KW-0812">Transmembrane</keyword>
<feature type="transmembrane region" description="Helical" evidence="6">
    <location>
        <begin position="249"/>
        <end position="268"/>
    </location>
</feature>
<name>A0A2T7P8H5_POMCA</name>
<feature type="transmembrane region" description="Helical" evidence="6">
    <location>
        <begin position="364"/>
        <end position="390"/>
    </location>
</feature>